<feature type="compositionally biased region" description="Basic and acidic residues" evidence="1">
    <location>
        <begin position="23"/>
        <end position="33"/>
    </location>
</feature>
<dbReference type="Proteomes" id="UP001153954">
    <property type="component" value="Unassembled WGS sequence"/>
</dbReference>
<comment type="caution">
    <text evidence="2">The sequence shown here is derived from an EMBL/GenBank/DDBJ whole genome shotgun (WGS) entry which is preliminary data.</text>
</comment>
<feature type="compositionally biased region" description="Low complexity" evidence="1">
    <location>
        <begin position="357"/>
        <end position="368"/>
    </location>
</feature>
<name>A0AAU9UHS8_EUPED</name>
<gene>
    <name evidence="2" type="ORF">EEDITHA_LOCUS12673</name>
</gene>
<dbReference type="EMBL" id="CAKOGL010000018">
    <property type="protein sequence ID" value="CAH2097446.1"/>
    <property type="molecule type" value="Genomic_DNA"/>
</dbReference>
<organism evidence="2 3">
    <name type="scientific">Euphydryas editha</name>
    <name type="common">Edith's checkerspot</name>
    <dbReference type="NCBI Taxonomy" id="104508"/>
    <lineage>
        <taxon>Eukaryota</taxon>
        <taxon>Metazoa</taxon>
        <taxon>Ecdysozoa</taxon>
        <taxon>Arthropoda</taxon>
        <taxon>Hexapoda</taxon>
        <taxon>Insecta</taxon>
        <taxon>Pterygota</taxon>
        <taxon>Neoptera</taxon>
        <taxon>Endopterygota</taxon>
        <taxon>Lepidoptera</taxon>
        <taxon>Glossata</taxon>
        <taxon>Ditrysia</taxon>
        <taxon>Papilionoidea</taxon>
        <taxon>Nymphalidae</taxon>
        <taxon>Nymphalinae</taxon>
        <taxon>Euphydryas</taxon>
    </lineage>
</organism>
<evidence type="ECO:0000313" key="3">
    <source>
        <dbReference type="Proteomes" id="UP001153954"/>
    </source>
</evidence>
<feature type="region of interest" description="Disordered" evidence="1">
    <location>
        <begin position="324"/>
        <end position="387"/>
    </location>
</feature>
<protein>
    <recommendedName>
        <fullName evidence="4">Gag-like protein</fullName>
    </recommendedName>
</protein>
<accession>A0AAU9UHS8</accession>
<feature type="compositionally biased region" description="Pro residues" evidence="1">
    <location>
        <begin position="1"/>
        <end position="10"/>
    </location>
</feature>
<keyword evidence="3" id="KW-1185">Reference proteome</keyword>
<evidence type="ECO:0000256" key="1">
    <source>
        <dbReference type="SAM" id="MobiDB-lite"/>
    </source>
</evidence>
<evidence type="ECO:0000313" key="2">
    <source>
        <dbReference type="EMBL" id="CAH2097446.1"/>
    </source>
</evidence>
<feature type="region of interest" description="Disordered" evidence="1">
    <location>
        <begin position="1"/>
        <end position="48"/>
    </location>
</feature>
<sequence length="475" mass="52120">MDWDASPPPDGGGGGVGGNKRRSSIERDPESVKKASPPSASVQDTYTDPDYTGIKVAYNQDDKGPFSVHISKLESVQRPGPSIRLLNFAQFLHKNSINGIVKGGIKNLGRNRISVDFLSADLANLFVHNPILSANNYEATIPQYQVTRIGVVRSVPIEWTLSDMVEGLEYPYNCGKVIKARRLNRKRITDGKPEWLPTTTVALTFLGQNLPERVFCFHASLPVSPYQLPTIQCFACCRFGHTKGQCRSTPRCYKCAQPHSGESCSVSDENVSCLFCRGSHKATDSSNCPEHERQKQIKLIMSKESIGYTEASSRVPNLPRLSYAAASQASPRPDPSSLATHQSQSSSIEASPHVTHQSQSSPTIPSTSYRKTVFRTPHPSTPLRPSYDVYAHSSITKSPKSTMPNGCAFPNPEMIDPTPYLTPNDNLIEILVCALVNMISKFGDALPNNALRLLEGLISTLVNKNNGSYDHSMEL</sequence>
<evidence type="ECO:0008006" key="4">
    <source>
        <dbReference type="Google" id="ProtNLM"/>
    </source>
</evidence>
<dbReference type="AlphaFoldDB" id="A0AAU9UHS8"/>
<reference evidence="2" key="1">
    <citation type="submission" date="2022-03" db="EMBL/GenBank/DDBJ databases">
        <authorList>
            <person name="Tunstrom K."/>
        </authorList>
    </citation>
    <scope>NUCLEOTIDE SEQUENCE</scope>
</reference>
<proteinExistence type="predicted"/>